<name>A0AB39M395_9ACTN</name>
<dbReference type="AlphaFoldDB" id="A0AB39M395"/>
<accession>A0AB39M395</accession>
<dbReference type="Pfam" id="PF19534">
    <property type="entry name" value="DUF6059"/>
    <property type="match status" value="1"/>
</dbReference>
<proteinExistence type="predicted"/>
<dbReference type="RefSeq" id="WP_352113203.1">
    <property type="nucleotide sequence ID" value="NZ_CP163431.1"/>
</dbReference>
<gene>
    <name evidence="2" type="ORF">AB5J58_04120</name>
</gene>
<evidence type="ECO:0000313" key="2">
    <source>
        <dbReference type="EMBL" id="XDP99417.1"/>
    </source>
</evidence>
<protein>
    <submittedName>
        <fullName evidence="2">DUF6059 family protein</fullName>
    </submittedName>
</protein>
<sequence>MGGGAGGTWWGRRVAALREWFDDLLLAFGLPYLCACADDDLQEPPAGHPERLRPDRPLTAYELWLTDHLTRIPDMRKAPSDNRGRPGQRPNR</sequence>
<feature type="region of interest" description="Disordered" evidence="1">
    <location>
        <begin position="72"/>
        <end position="92"/>
    </location>
</feature>
<evidence type="ECO:0000256" key="1">
    <source>
        <dbReference type="SAM" id="MobiDB-lite"/>
    </source>
</evidence>
<dbReference type="EMBL" id="CP163431">
    <property type="protein sequence ID" value="XDP99417.1"/>
    <property type="molecule type" value="Genomic_DNA"/>
</dbReference>
<organism evidence="2">
    <name type="scientific">Streptomyces sp. R08</name>
    <dbReference type="NCBI Taxonomy" id="3238624"/>
    <lineage>
        <taxon>Bacteria</taxon>
        <taxon>Bacillati</taxon>
        <taxon>Actinomycetota</taxon>
        <taxon>Actinomycetes</taxon>
        <taxon>Kitasatosporales</taxon>
        <taxon>Streptomycetaceae</taxon>
        <taxon>Streptomyces</taxon>
    </lineage>
</organism>
<reference evidence="2" key="1">
    <citation type="submission" date="2024-07" db="EMBL/GenBank/DDBJ databases">
        <authorList>
            <person name="Yu S.T."/>
        </authorList>
    </citation>
    <scope>NUCLEOTIDE SEQUENCE</scope>
    <source>
        <strain evidence="2">R08</strain>
    </source>
</reference>
<feature type="compositionally biased region" description="Basic and acidic residues" evidence="1">
    <location>
        <begin position="72"/>
        <end position="84"/>
    </location>
</feature>
<dbReference type="InterPro" id="IPR045701">
    <property type="entry name" value="DUF6059"/>
</dbReference>